<comment type="caution">
    <text evidence="1">The sequence shown here is derived from an EMBL/GenBank/DDBJ whole genome shotgun (WGS) entry which is preliminary data.</text>
</comment>
<dbReference type="EMBL" id="CAXIEN010000006">
    <property type="protein sequence ID" value="CAL1262695.1"/>
    <property type="molecule type" value="Genomic_DNA"/>
</dbReference>
<dbReference type="AlphaFoldDB" id="A0AAV1YUQ2"/>
<gene>
    <name evidence="1" type="ORF">LARSCL_LOCUS1140</name>
</gene>
<proteinExistence type="predicted"/>
<sequence>FNLLIKSAIVSSKLLVINYKIIIFIHVINNIHLKIFKQV</sequence>
<dbReference type="Proteomes" id="UP001497382">
    <property type="component" value="Unassembled WGS sequence"/>
</dbReference>
<name>A0AAV1YUQ2_9ARAC</name>
<evidence type="ECO:0000313" key="1">
    <source>
        <dbReference type="EMBL" id="CAL1262695.1"/>
    </source>
</evidence>
<keyword evidence="2" id="KW-1185">Reference proteome</keyword>
<evidence type="ECO:0000313" key="2">
    <source>
        <dbReference type="Proteomes" id="UP001497382"/>
    </source>
</evidence>
<reference evidence="1 2" key="1">
    <citation type="submission" date="2024-04" db="EMBL/GenBank/DDBJ databases">
        <authorList>
            <person name="Rising A."/>
            <person name="Reimegard J."/>
            <person name="Sonavane S."/>
            <person name="Akerstrom W."/>
            <person name="Nylinder S."/>
            <person name="Hedman E."/>
            <person name="Kallberg Y."/>
        </authorList>
    </citation>
    <scope>NUCLEOTIDE SEQUENCE [LARGE SCALE GENOMIC DNA]</scope>
</reference>
<organism evidence="1 2">
    <name type="scientific">Larinioides sclopetarius</name>
    <dbReference type="NCBI Taxonomy" id="280406"/>
    <lineage>
        <taxon>Eukaryota</taxon>
        <taxon>Metazoa</taxon>
        <taxon>Ecdysozoa</taxon>
        <taxon>Arthropoda</taxon>
        <taxon>Chelicerata</taxon>
        <taxon>Arachnida</taxon>
        <taxon>Araneae</taxon>
        <taxon>Araneomorphae</taxon>
        <taxon>Entelegynae</taxon>
        <taxon>Araneoidea</taxon>
        <taxon>Araneidae</taxon>
        <taxon>Larinioides</taxon>
    </lineage>
</organism>
<protein>
    <submittedName>
        <fullName evidence="1">Uncharacterized protein</fullName>
    </submittedName>
</protein>
<feature type="non-terminal residue" evidence="1">
    <location>
        <position position="1"/>
    </location>
</feature>
<accession>A0AAV1YUQ2</accession>